<feature type="compositionally biased region" description="Acidic residues" evidence="1">
    <location>
        <begin position="538"/>
        <end position="555"/>
    </location>
</feature>
<dbReference type="OrthoDB" id="2144998at2759"/>
<dbReference type="InterPro" id="IPR053919">
    <property type="entry name" value="Treslin_N"/>
</dbReference>
<proteinExistence type="predicted"/>
<dbReference type="GO" id="GO:0010212">
    <property type="term" value="P:response to ionizing radiation"/>
    <property type="evidence" value="ECO:0007669"/>
    <property type="project" value="InterPro"/>
</dbReference>
<sequence length="1003" mass="115205">MSNENSSRVVFLIDTHDPLIDAYKIKQIALQILLYFYDRVDKKVTWGYRFFSSESAATEPTEYSLYSFMPDNIRAFQEKCTEELRQETKPPVPFSPSSPSASTSTAAAATDDISNNRQTTSYSVLQQTMIQILKEFQWASGSTGSHLSTINGYQKANPTCFRSNKPGQNGGYIKNHVYMITKCPDTYESMLRYVGYTNLENLDTTDDQKIRHLAHSIHSMAQDLQKSLLRSYIKRQISFNWINTCEGNVNDLKYKLCKNQKSIPSLAYSYPSLYVTVIPVSSFQKQISNGMNKFLNLFGGHMIPYYIGLANHAKYGCSFATLFSSYHSSYFQTNAAVKQNAVKATTEGHTLEAYTACMQNGIKRERGFWEGGLRLGYRSENFPDRDLNEVYRIKLKSFFRTTHELSLEKRTISSSIKDIFARVSTLDTIAMIRNSDIQKHWFRDRFEEDKRLEFTVTSTDHDPAGFMDLVDSLLSTHQALVVDLQTHRAFRNNGKNTPSLQALVKPLALGHMNVVLLTRPIKEEELLRLDSISRLSNNDDDNNGDDNDNDDDDDDKSYNTHKPGLVQLDFGSLLELEPLSMISIDKYCQGGSNLPRIILHRKRTQEDLKTDNTSKKKEIRIIPVTDKPLESLPKNKGELFSVVRTLYLEALYLGKWTHRGLMKSLIACVNAATDFTDVSDIINLLSLWTKGWVDIDIHHKEISKYLNRKRVNISYNETRYIKIWKRAQLSNTTSSQKATLLKWLKMRETKLQIILYLTIISLRKLSKSKDLVNTDKKDQFKNQNQKEDEEEIDGVQNWRPMDRYSKIPEELVDIFFDRIQIWEITSSICNDLEAINSEREGCTPIMRIDPADIHLTKFVEDVAGCFSATLPNIVKNYREKISDNGKQNKRLEASQQFSICTKITNPSTTVNTKGGWLNYEGKPFDYHSVSVIVVVKSVEVEVEVVSLERRLERARIEDMEDRAESPRLPKMARVDSAILADRLFQDEMIIDRNFPKFGENCEI</sequence>
<dbReference type="PANTHER" id="PTHR21556:SF2">
    <property type="entry name" value="TRESLIN"/>
    <property type="match status" value="1"/>
</dbReference>
<dbReference type="GO" id="GO:0033314">
    <property type="term" value="P:mitotic DNA replication checkpoint signaling"/>
    <property type="evidence" value="ECO:0007669"/>
    <property type="project" value="InterPro"/>
</dbReference>
<dbReference type="EMBL" id="KV440971">
    <property type="protein sequence ID" value="OAD81442.1"/>
    <property type="molecule type" value="Genomic_DNA"/>
</dbReference>
<gene>
    <name evidence="4" type="ORF">PHYBLDRAFT_71360</name>
</gene>
<feature type="domain" description="DNA replication regulator Sld3 C-terminal" evidence="2">
    <location>
        <begin position="706"/>
        <end position="887"/>
    </location>
</feature>
<evidence type="ECO:0000259" key="2">
    <source>
        <dbReference type="Pfam" id="PF08639"/>
    </source>
</evidence>
<dbReference type="AlphaFoldDB" id="A0A162VBI8"/>
<feature type="region of interest" description="Disordered" evidence="1">
    <location>
        <begin position="82"/>
        <end position="113"/>
    </location>
</feature>
<accession>A0A162VBI8</accession>
<dbReference type="GeneID" id="29003360"/>
<keyword evidence="5" id="KW-1185">Reference proteome</keyword>
<evidence type="ECO:0000313" key="4">
    <source>
        <dbReference type="EMBL" id="OAD81442.1"/>
    </source>
</evidence>
<dbReference type="InterPro" id="IPR026153">
    <property type="entry name" value="Treslin"/>
</dbReference>
<feature type="compositionally biased region" description="Low complexity" evidence="1">
    <location>
        <begin position="97"/>
        <end position="110"/>
    </location>
</feature>
<dbReference type="VEuPathDB" id="FungiDB:PHYBLDRAFT_71360"/>
<feature type="region of interest" description="Disordered" evidence="1">
    <location>
        <begin position="534"/>
        <end position="560"/>
    </location>
</feature>
<dbReference type="RefSeq" id="XP_018299482.1">
    <property type="nucleotide sequence ID" value="XM_018442454.1"/>
</dbReference>
<dbReference type="GO" id="GO:0003682">
    <property type="term" value="F:chromatin binding"/>
    <property type="evidence" value="ECO:0007669"/>
    <property type="project" value="TreeGrafter"/>
</dbReference>
<reference evidence="5" key="1">
    <citation type="submission" date="2015-06" db="EMBL/GenBank/DDBJ databases">
        <title>Expansion of signal transduction pathways in fungi by whole-genome duplication.</title>
        <authorList>
            <consortium name="DOE Joint Genome Institute"/>
            <person name="Corrochano L.M."/>
            <person name="Kuo A."/>
            <person name="Marcet-Houben M."/>
            <person name="Polaino S."/>
            <person name="Salamov A."/>
            <person name="Villalobos J.M."/>
            <person name="Alvarez M.I."/>
            <person name="Avalos J."/>
            <person name="Benito E.P."/>
            <person name="Benoit I."/>
            <person name="Burger G."/>
            <person name="Camino L.P."/>
            <person name="Canovas D."/>
            <person name="Cerda-Olmedo E."/>
            <person name="Cheng J.-F."/>
            <person name="Dominguez A."/>
            <person name="Elias M."/>
            <person name="Eslava A.P."/>
            <person name="Glaser F."/>
            <person name="Grimwood J."/>
            <person name="Gutierrez G."/>
            <person name="Heitman J."/>
            <person name="Henrissat B."/>
            <person name="Iturriaga E.A."/>
            <person name="Lang B.F."/>
            <person name="Lavin J.L."/>
            <person name="Lee S."/>
            <person name="Li W."/>
            <person name="Lindquist E."/>
            <person name="Lopez-Garcia S."/>
            <person name="Luque E.M."/>
            <person name="Marcos A.T."/>
            <person name="Martin J."/>
            <person name="McCluskey K."/>
            <person name="Medina H.R."/>
            <person name="Miralles-Duran A."/>
            <person name="Miyazaki A."/>
            <person name="Munoz-Torres E."/>
            <person name="Oguiza J.A."/>
            <person name="Ohm R."/>
            <person name="Olmedo M."/>
            <person name="Orejas M."/>
            <person name="Ortiz-Castellanos L."/>
            <person name="Pisabarro A.G."/>
            <person name="Rodriguez-Romero J."/>
            <person name="Ruiz-Herrera J."/>
            <person name="Ruiz-Vazquez R."/>
            <person name="Sanz C."/>
            <person name="Schackwitz W."/>
            <person name="Schmutz J."/>
            <person name="Shahriari M."/>
            <person name="Shelest E."/>
            <person name="Silva-Franco F."/>
            <person name="Soanes D."/>
            <person name="Syed K."/>
            <person name="Tagua V.G."/>
            <person name="Talbot N.J."/>
            <person name="Thon M."/>
            <person name="De vries R.P."/>
            <person name="Wiebenga A."/>
            <person name="Yadav J.S."/>
            <person name="Braun E.L."/>
            <person name="Baker S."/>
            <person name="Garre V."/>
            <person name="Horwitz B."/>
            <person name="Torres-Martinez S."/>
            <person name="Idnurm A."/>
            <person name="Herrera-Estrella A."/>
            <person name="Gabaldon T."/>
            <person name="Grigoriev I.V."/>
        </authorList>
    </citation>
    <scope>NUCLEOTIDE SEQUENCE [LARGE SCALE GENOMIC DNA]</scope>
    <source>
        <strain evidence="5">NRRL 1555(-)</strain>
    </source>
</reference>
<dbReference type="GO" id="GO:0030174">
    <property type="term" value="P:regulation of DNA-templated DNA replication initiation"/>
    <property type="evidence" value="ECO:0007669"/>
    <property type="project" value="TreeGrafter"/>
</dbReference>
<dbReference type="InParanoid" id="A0A162VBI8"/>
<dbReference type="GO" id="GO:0007095">
    <property type="term" value="P:mitotic G2 DNA damage checkpoint signaling"/>
    <property type="evidence" value="ECO:0007669"/>
    <property type="project" value="TreeGrafter"/>
</dbReference>
<dbReference type="Pfam" id="PF21854">
    <property type="entry name" value="Treslin_N"/>
    <property type="match status" value="1"/>
</dbReference>
<dbReference type="Proteomes" id="UP000077315">
    <property type="component" value="Unassembled WGS sequence"/>
</dbReference>
<organism evidence="4 5">
    <name type="scientific">Phycomyces blakesleeanus (strain ATCC 8743b / DSM 1359 / FGSC 10004 / NBRC 33097 / NRRL 1555)</name>
    <dbReference type="NCBI Taxonomy" id="763407"/>
    <lineage>
        <taxon>Eukaryota</taxon>
        <taxon>Fungi</taxon>
        <taxon>Fungi incertae sedis</taxon>
        <taxon>Mucoromycota</taxon>
        <taxon>Mucoromycotina</taxon>
        <taxon>Mucoromycetes</taxon>
        <taxon>Mucorales</taxon>
        <taxon>Phycomycetaceae</taxon>
        <taxon>Phycomyces</taxon>
    </lineage>
</organism>
<dbReference type="STRING" id="763407.A0A162VBI8"/>
<evidence type="ECO:0000259" key="3">
    <source>
        <dbReference type="Pfam" id="PF21854"/>
    </source>
</evidence>
<evidence type="ECO:0000256" key="1">
    <source>
        <dbReference type="SAM" id="MobiDB-lite"/>
    </source>
</evidence>
<dbReference type="PANTHER" id="PTHR21556">
    <property type="entry name" value="TRESLIN"/>
    <property type="match status" value="1"/>
</dbReference>
<dbReference type="GO" id="GO:0006260">
    <property type="term" value="P:DNA replication"/>
    <property type="evidence" value="ECO:0007669"/>
    <property type="project" value="InterPro"/>
</dbReference>
<feature type="domain" description="Treslin N-terminal" evidence="3">
    <location>
        <begin position="8"/>
        <end position="199"/>
    </location>
</feature>
<dbReference type="GO" id="GO:0005634">
    <property type="term" value="C:nucleus"/>
    <property type="evidence" value="ECO:0007669"/>
    <property type="project" value="InterPro"/>
</dbReference>
<protein>
    <submittedName>
        <fullName evidence="4">Uncharacterized protein</fullName>
    </submittedName>
</protein>
<name>A0A162VBI8_PHYB8</name>
<evidence type="ECO:0000313" key="5">
    <source>
        <dbReference type="Proteomes" id="UP000077315"/>
    </source>
</evidence>
<dbReference type="Pfam" id="PF08639">
    <property type="entry name" value="Sld3_STD"/>
    <property type="match status" value="1"/>
</dbReference>
<dbReference type="InterPro" id="IPR013948">
    <property type="entry name" value="DNA_replication_reg_Sld3_C"/>
</dbReference>
<dbReference type="Gene3D" id="1.20.58.2130">
    <property type="match status" value="1"/>
</dbReference>